<evidence type="ECO:0000259" key="2">
    <source>
        <dbReference type="PROSITE" id="PS50967"/>
    </source>
</evidence>
<name>A0AAE0BK63_9CHLO</name>
<dbReference type="Gene3D" id="1.10.150.80">
    <property type="entry name" value="HRDC domain"/>
    <property type="match status" value="1"/>
</dbReference>
<dbReference type="EMBL" id="LGRX02034341">
    <property type="protein sequence ID" value="KAK3238066.1"/>
    <property type="molecule type" value="Genomic_DNA"/>
</dbReference>
<dbReference type="InterPro" id="IPR044876">
    <property type="entry name" value="HRDC_dom_sf"/>
</dbReference>
<evidence type="ECO:0000313" key="3">
    <source>
        <dbReference type="EMBL" id="KAK3238066.1"/>
    </source>
</evidence>
<feature type="domain" description="HRDC" evidence="2">
    <location>
        <begin position="1"/>
        <end position="44"/>
    </location>
</feature>
<feature type="compositionally biased region" description="Basic and acidic residues" evidence="1">
    <location>
        <begin position="37"/>
        <end position="48"/>
    </location>
</feature>
<feature type="compositionally biased region" description="Acidic residues" evidence="1">
    <location>
        <begin position="68"/>
        <end position="77"/>
    </location>
</feature>
<evidence type="ECO:0000313" key="4">
    <source>
        <dbReference type="Proteomes" id="UP001190700"/>
    </source>
</evidence>
<dbReference type="GO" id="GO:0000166">
    <property type="term" value="F:nucleotide binding"/>
    <property type="evidence" value="ECO:0007669"/>
    <property type="project" value="InterPro"/>
</dbReference>
<dbReference type="InterPro" id="IPR002121">
    <property type="entry name" value="HRDC_dom"/>
</dbReference>
<dbReference type="InterPro" id="IPR010997">
    <property type="entry name" value="HRDC-like_sf"/>
</dbReference>
<feature type="compositionally biased region" description="Polar residues" evidence="1">
    <location>
        <begin position="151"/>
        <end position="179"/>
    </location>
</feature>
<accession>A0AAE0BK63</accession>
<evidence type="ECO:0000256" key="1">
    <source>
        <dbReference type="SAM" id="MobiDB-lite"/>
    </source>
</evidence>
<dbReference type="GO" id="GO:0003676">
    <property type="term" value="F:nucleic acid binding"/>
    <property type="evidence" value="ECO:0007669"/>
    <property type="project" value="InterPro"/>
</dbReference>
<keyword evidence="4" id="KW-1185">Reference proteome</keyword>
<dbReference type="PROSITE" id="PS50967">
    <property type="entry name" value="HRDC"/>
    <property type="match status" value="1"/>
</dbReference>
<comment type="caution">
    <text evidence="3">The sequence shown here is derived from an EMBL/GenBank/DDBJ whole genome shotgun (WGS) entry which is preliminary data.</text>
</comment>
<protein>
    <recommendedName>
        <fullName evidence="2">HRDC domain-containing protein</fullName>
    </recommendedName>
</protein>
<dbReference type="AlphaFoldDB" id="A0AAE0BK63"/>
<gene>
    <name evidence="3" type="ORF">CYMTET_51897</name>
</gene>
<feature type="non-terminal residue" evidence="3">
    <location>
        <position position="1"/>
    </location>
</feature>
<sequence>VVQRLPKTLKELKEVPNVGEVKIKKFGAKILAIIDEVTGREPSPEAAKDSANGGHAQRPSDTLPDLACFDDSDDDEYAFTQGPAKQRKAEGPNPRAMDVESREPPANQGWSTKIPPPQQQQQMAGGPTQPIAGGWRMRSNKPTGGEAPHQMRQSPQGGEDTTMSELFSLGASANRTHSVSADRRQNVPSIPIGAAGASPKHSP</sequence>
<dbReference type="Pfam" id="PF00570">
    <property type="entry name" value="HRDC"/>
    <property type="match status" value="1"/>
</dbReference>
<proteinExistence type="predicted"/>
<feature type="region of interest" description="Disordered" evidence="1">
    <location>
        <begin position="36"/>
        <end position="203"/>
    </location>
</feature>
<dbReference type="Proteomes" id="UP001190700">
    <property type="component" value="Unassembled WGS sequence"/>
</dbReference>
<organism evidence="3 4">
    <name type="scientific">Cymbomonas tetramitiformis</name>
    <dbReference type="NCBI Taxonomy" id="36881"/>
    <lineage>
        <taxon>Eukaryota</taxon>
        <taxon>Viridiplantae</taxon>
        <taxon>Chlorophyta</taxon>
        <taxon>Pyramimonadophyceae</taxon>
        <taxon>Pyramimonadales</taxon>
        <taxon>Pyramimonadaceae</taxon>
        <taxon>Cymbomonas</taxon>
    </lineage>
</organism>
<dbReference type="SUPFAM" id="SSF47819">
    <property type="entry name" value="HRDC-like"/>
    <property type="match status" value="1"/>
</dbReference>
<reference evidence="3 4" key="1">
    <citation type="journal article" date="2015" name="Genome Biol. Evol.">
        <title>Comparative Genomics of a Bacterivorous Green Alga Reveals Evolutionary Causalities and Consequences of Phago-Mixotrophic Mode of Nutrition.</title>
        <authorList>
            <person name="Burns J.A."/>
            <person name="Paasch A."/>
            <person name="Narechania A."/>
            <person name="Kim E."/>
        </authorList>
    </citation>
    <scope>NUCLEOTIDE SEQUENCE [LARGE SCALE GENOMIC DNA]</scope>
    <source>
        <strain evidence="3 4">PLY_AMNH</strain>
    </source>
</reference>